<dbReference type="Proteomes" id="UP000264006">
    <property type="component" value="Chromosome"/>
</dbReference>
<dbReference type="KEGG" id="euz:DVS28_a0725"/>
<evidence type="ECO:0000256" key="2">
    <source>
        <dbReference type="ARBA" id="ARBA00022801"/>
    </source>
</evidence>
<evidence type="ECO:0000313" key="5">
    <source>
        <dbReference type="Proteomes" id="UP000264006"/>
    </source>
</evidence>
<dbReference type="GO" id="GO:0006508">
    <property type="term" value="P:proteolysis"/>
    <property type="evidence" value="ECO:0007669"/>
    <property type="project" value="InterPro"/>
</dbReference>
<dbReference type="SUPFAM" id="SSF56601">
    <property type="entry name" value="beta-lactamase/transpeptidase-like"/>
    <property type="match status" value="1"/>
</dbReference>
<evidence type="ECO:0000256" key="3">
    <source>
        <dbReference type="SAM" id="MobiDB-lite"/>
    </source>
</evidence>
<dbReference type="RefSeq" id="WP_114590237.1">
    <property type="nucleotide sequence ID" value="NZ_CP031165.1"/>
</dbReference>
<accession>A0A346XT79</accession>
<dbReference type="InterPro" id="IPR000667">
    <property type="entry name" value="Peptidase_S13"/>
</dbReference>
<evidence type="ECO:0000313" key="4">
    <source>
        <dbReference type="EMBL" id="AXV05426.1"/>
    </source>
</evidence>
<comment type="similarity">
    <text evidence="1">Belongs to the peptidase S13 family.</text>
</comment>
<keyword evidence="5" id="KW-1185">Reference proteome</keyword>
<dbReference type="InterPro" id="IPR012338">
    <property type="entry name" value="Beta-lactam/transpept-like"/>
</dbReference>
<keyword evidence="4" id="KW-0121">Carboxypeptidase</keyword>
<evidence type="ECO:0000256" key="1">
    <source>
        <dbReference type="ARBA" id="ARBA00006096"/>
    </source>
</evidence>
<dbReference type="AlphaFoldDB" id="A0A346XT79"/>
<reference evidence="4 5" key="1">
    <citation type="submission" date="2018-09" db="EMBL/GenBank/DDBJ databases">
        <title>Complete genome sequence of Euzebya sp. DY32-46 isolated from seawater of Pacific Ocean.</title>
        <authorList>
            <person name="Xu L."/>
            <person name="Wu Y.-H."/>
            <person name="Xu X.-W."/>
        </authorList>
    </citation>
    <scope>NUCLEOTIDE SEQUENCE [LARGE SCALE GENOMIC DNA]</scope>
    <source>
        <strain evidence="4 5">DY32-46</strain>
    </source>
</reference>
<feature type="region of interest" description="Disordered" evidence="3">
    <location>
        <begin position="498"/>
        <end position="520"/>
    </location>
</feature>
<dbReference type="Gene3D" id="3.50.80.20">
    <property type="entry name" value="D-Ala-D-Ala carboxypeptidase C, peptidase S13"/>
    <property type="match status" value="1"/>
</dbReference>
<keyword evidence="4" id="KW-0645">Protease</keyword>
<sequence length="520" mass="53553">MRRRSRRAVSALGTLVVLALIAAAIVAVAQPRFVVGDPLPQVASARFLEKPDPPKRWRLVAAAKAGAVDLVDVPAPVELPEPGDPVAQQVTAAMVDAIARAGDAGQSGVYVMDADGRVVFDSGGTVPLIPASTAKLVTAAAALTAFGPDHTFATTVSSDAPVGPEGVLAGDLVVTGGGDPTLVSQDWIEGEVDTERPHTPIAGLADQLVAAGVRRIEGDVVGDGSYLDGDVLAAGWPPRYLEDLDATPIDGLTVDEGLELYRNDAGALRSRASVDPVGDAARVLAAALVERGVVITGQARAADVPTPPGSIELGRLQSPPLVTLLTTMVQRSDNHLADVLFRAVGRRVEGAGSFDDGAAQAIAVLDELGLDWSSTTLADGSGLSRDSRIPVALLVTLNYRMTSSSVGATWQDLMAVSGVSGTLQRRLVDTIAELRLRGKTGSLGDVRAISGAVVGPDGRPFWFGVASNGLEGPQLSNARRLQDLVVLGLAATLYGCTEIPPPTPAPETTGPPPLPSHTCS</sequence>
<organism evidence="4 5">
    <name type="scientific">Euzebya pacifica</name>
    <dbReference type="NCBI Taxonomy" id="1608957"/>
    <lineage>
        <taxon>Bacteria</taxon>
        <taxon>Bacillati</taxon>
        <taxon>Actinomycetota</taxon>
        <taxon>Nitriliruptoria</taxon>
        <taxon>Euzebyales</taxon>
    </lineage>
</organism>
<protein>
    <submittedName>
        <fullName evidence="4">D-alanyl-D-alanine carboxypeptidase</fullName>
    </submittedName>
</protein>
<dbReference type="Pfam" id="PF02113">
    <property type="entry name" value="Peptidase_S13"/>
    <property type="match status" value="2"/>
</dbReference>
<gene>
    <name evidence="4" type="ORF">DVS28_a0725</name>
</gene>
<dbReference type="NCBIfam" id="TIGR00666">
    <property type="entry name" value="PBP4"/>
    <property type="match status" value="1"/>
</dbReference>
<dbReference type="GO" id="GO:0004185">
    <property type="term" value="F:serine-type carboxypeptidase activity"/>
    <property type="evidence" value="ECO:0007669"/>
    <property type="project" value="InterPro"/>
</dbReference>
<keyword evidence="2" id="KW-0378">Hydrolase</keyword>
<name>A0A346XT79_9ACTN</name>
<dbReference type="OrthoDB" id="9802627at2"/>
<feature type="compositionally biased region" description="Pro residues" evidence="3">
    <location>
        <begin position="499"/>
        <end position="520"/>
    </location>
</feature>
<dbReference type="Gene3D" id="3.40.710.10">
    <property type="entry name" value="DD-peptidase/beta-lactamase superfamily"/>
    <property type="match status" value="1"/>
</dbReference>
<proteinExistence type="inferred from homology"/>
<dbReference type="PANTHER" id="PTHR30023:SF0">
    <property type="entry name" value="PENICILLIN-SENSITIVE CARBOXYPEPTIDASE A"/>
    <property type="match status" value="1"/>
</dbReference>
<dbReference type="PANTHER" id="PTHR30023">
    <property type="entry name" value="D-ALANYL-D-ALANINE CARBOXYPEPTIDASE"/>
    <property type="match status" value="1"/>
</dbReference>
<dbReference type="EMBL" id="CP031165">
    <property type="protein sequence ID" value="AXV05426.1"/>
    <property type="molecule type" value="Genomic_DNA"/>
</dbReference>
<dbReference type="PRINTS" id="PR00922">
    <property type="entry name" value="DADACBPTASE3"/>
</dbReference>
<dbReference type="GO" id="GO:0000270">
    <property type="term" value="P:peptidoglycan metabolic process"/>
    <property type="evidence" value="ECO:0007669"/>
    <property type="project" value="TreeGrafter"/>
</dbReference>